<dbReference type="PRINTS" id="PR01262">
    <property type="entry name" value="INNEXIN"/>
</dbReference>
<keyword evidence="2 9" id="KW-0813">Transport</keyword>
<dbReference type="GO" id="GO:0005921">
    <property type="term" value="C:gap junction"/>
    <property type="evidence" value="ECO:0007669"/>
    <property type="project" value="UniProtKB-UniRule"/>
</dbReference>
<evidence type="ECO:0000256" key="7">
    <source>
        <dbReference type="ARBA" id="ARBA00023136"/>
    </source>
</evidence>
<dbReference type="EMBL" id="CAJNOC010000731">
    <property type="protein sequence ID" value="CAF0796954.1"/>
    <property type="molecule type" value="Genomic_DNA"/>
</dbReference>
<dbReference type="AlphaFoldDB" id="A0A813SHH9"/>
<name>A0A813SHH9_9BILA</name>
<evidence type="ECO:0000256" key="6">
    <source>
        <dbReference type="ARBA" id="ARBA00023065"/>
    </source>
</evidence>
<keyword evidence="11" id="KW-1185">Reference proteome</keyword>
<dbReference type="GO" id="GO:0005886">
    <property type="term" value="C:plasma membrane"/>
    <property type="evidence" value="ECO:0007669"/>
    <property type="project" value="UniProtKB-SubCell"/>
</dbReference>
<keyword evidence="5 9" id="KW-1133">Transmembrane helix</keyword>
<evidence type="ECO:0000256" key="2">
    <source>
        <dbReference type="ARBA" id="ARBA00022448"/>
    </source>
</evidence>
<feature type="transmembrane region" description="Helical" evidence="9">
    <location>
        <begin position="190"/>
        <end position="212"/>
    </location>
</feature>
<gene>
    <name evidence="9" type="primary">inx</name>
    <name evidence="10" type="ORF">OXX778_LOCUS6263</name>
</gene>
<keyword evidence="4 9" id="KW-0812">Transmembrane</keyword>
<evidence type="ECO:0000256" key="1">
    <source>
        <dbReference type="ARBA" id="ARBA00004651"/>
    </source>
</evidence>
<evidence type="ECO:0000256" key="9">
    <source>
        <dbReference type="RuleBase" id="RU010713"/>
    </source>
</evidence>
<keyword evidence="6 9" id="KW-0406">Ion transport</keyword>
<evidence type="ECO:0000313" key="11">
    <source>
        <dbReference type="Proteomes" id="UP000663879"/>
    </source>
</evidence>
<comment type="subcellular location">
    <subcellularLocation>
        <location evidence="1 9">Cell membrane</location>
        <topology evidence="1 9">Multi-pass membrane protein</topology>
    </subcellularLocation>
</comment>
<dbReference type="GO" id="GO:0034220">
    <property type="term" value="P:monoatomic ion transmembrane transport"/>
    <property type="evidence" value="ECO:0007669"/>
    <property type="project" value="UniProtKB-KW"/>
</dbReference>
<accession>A0A813SHH9</accession>
<reference evidence="10" key="1">
    <citation type="submission" date="2021-02" db="EMBL/GenBank/DDBJ databases">
        <authorList>
            <person name="Nowell W R."/>
        </authorList>
    </citation>
    <scope>NUCLEOTIDE SEQUENCE</scope>
    <source>
        <strain evidence="10">Ploen Becks lab</strain>
    </source>
</reference>
<dbReference type="Pfam" id="PF00876">
    <property type="entry name" value="Innexin"/>
    <property type="match status" value="1"/>
</dbReference>
<keyword evidence="7 9" id="KW-0472">Membrane</keyword>
<dbReference type="PROSITE" id="PS51013">
    <property type="entry name" value="PANNEXIN"/>
    <property type="match status" value="1"/>
</dbReference>
<keyword evidence="3" id="KW-1003">Cell membrane</keyword>
<evidence type="ECO:0000256" key="4">
    <source>
        <dbReference type="ARBA" id="ARBA00022692"/>
    </source>
</evidence>
<feature type="transmembrane region" description="Helical" evidence="9">
    <location>
        <begin position="284"/>
        <end position="303"/>
    </location>
</feature>
<organism evidence="10 11">
    <name type="scientific">Brachionus calyciflorus</name>
    <dbReference type="NCBI Taxonomy" id="104777"/>
    <lineage>
        <taxon>Eukaryota</taxon>
        <taxon>Metazoa</taxon>
        <taxon>Spiralia</taxon>
        <taxon>Gnathifera</taxon>
        <taxon>Rotifera</taxon>
        <taxon>Eurotatoria</taxon>
        <taxon>Monogononta</taxon>
        <taxon>Pseudotrocha</taxon>
        <taxon>Ploima</taxon>
        <taxon>Brachionidae</taxon>
        <taxon>Brachionus</taxon>
    </lineage>
</organism>
<dbReference type="PANTHER" id="PTHR11893:SF36">
    <property type="entry name" value="INNEXIN-5"/>
    <property type="match status" value="1"/>
</dbReference>
<feature type="transmembrane region" description="Helical" evidence="9">
    <location>
        <begin position="96"/>
        <end position="118"/>
    </location>
</feature>
<dbReference type="InterPro" id="IPR000990">
    <property type="entry name" value="Innexin"/>
</dbReference>
<evidence type="ECO:0000313" key="10">
    <source>
        <dbReference type="EMBL" id="CAF0796954.1"/>
    </source>
</evidence>
<comment type="caution">
    <text evidence="10">The sequence shown here is derived from an EMBL/GenBank/DDBJ whole genome shotgun (WGS) entry which is preliminary data.</text>
</comment>
<evidence type="ECO:0000256" key="5">
    <source>
        <dbReference type="ARBA" id="ARBA00022989"/>
    </source>
</evidence>
<keyword evidence="8 9" id="KW-0407">Ion channel</keyword>
<dbReference type="PANTHER" id="PTHR11893">
    <property type="entry name" value="INNEXIN"/>
    <property type="match status" value="1"/>
</dbReference>
<evidence type="ECO:0000256" key="3">
    <source>
        <dbReference type="ARBA" id="ARBA00022475"/>
    </source>
</evidence>
<proteinExistence type="inferred from homology"/>
<dbReference type="OrthoDB" id="5867527at2759"/>
<comment type="function">
    <text evidence="9">Structural component of the gap junctions.</text>
</comment>
<feature type="transmembrane region" description="Helical" evidence="9">
    <location>
        <begin position="29"/>
        <end position="47"/>
    </location>
</feature>
<comment type="similarity">
    <text evidence="9">Belongs to the pannexin family.</text>
</comment>
<evidence type="ECO:0000256" key="8">
    <source>
        <dbReference type="ARBA" id="ARBA00023303"/>
    </source>
</evidence>
<sequence>MMLGSVLGEVQRIVNKHDDDVVDRYNHRYTVIALAIFIFVIASKQYFGEPITCWTPAQFTGSHTSYANTICWTHGTYPVGGDQPYHTVDRTQVLPYYQWVPFILLFQAACFMIPNLIWHTFSKSAGVDITSLGQNASALDNFDMDQREKTINQIARHIHIALSLKYDYLPTFRKFNLRNRLPFGRRHGNYLYIVYMIVKIIYIANIICQLLLMNSFFGFRYHSYGLDFMRKFLMGDDYSRIDRAFPRVTFCDFKIRNLGDNIHQHSVQCALPINLFNEKFFICLWFWMIFLAGITIFNFFSWLKMIFTSYRKKSIAKYLKAHKRLGNTEKDKELFDTFVREYCHLDGAFIISILRRNSNYITTSDIICQLYDKFCREFTRPSREHRQIVTSTFKDTVEIGLTDNEEFDEKKPFRE</sequence>
<dbReference type="Proteomes" id="UP000663879">
    <property type="component" value="Unassembled WGS sequence"/>
</dbReference>
<protein>
    <recommendedName>
        <fullName evidence="9">Innexin</fullName>
    </recommendedName>
</protein>